<dbReference type="PRINTS" id="PR00080">
    <property type="entry name" value="SDRFAMILY"/>
</dbReference>
<dbReference type="GO" id="GO:0016491">
    <property type="term" value="F:oxidoreductase activity"/>
    <property type="evidence" value="ECO:0007669"/>
    <property type="project" value="UniProtKB-KW"/>
</dbReference>
<accession>A0A5B1L462</accession>
<dbReference type="EMBL" id="VUJV01000009">
    <property type="protein sequence ID" value="KAA1415443.1"/>
    <property type="molecule type" value="Genomic_DNA"/>
</dbReference>
<gene>
    <name evidence="4" type="ORF">F0U44_20860</name>
</gene>
<dbReference type="Pfam" id="PF00106">
    <property type="entry name" value="adh_short"/>
    <property type="match status" value="1"/>
</dbReference>
<dbReference type="PRINTS" id="PR00081">
    <property type="entry name" value="GDHRDH"/>
</dbReference>
<comment type="caution">
    <text evidence="4">The sequence shown here is derived from an EMBL/GenBank/DDBJ whole genome shotgun (WGS) entry which is preliminary data.</text>
</comment>
<evidence type="ECO:0000256" key="2">
    <source>
        <dbReference type="ARBA" id="ARBA00023002"/>
    </source>
</evidence>
<name>A0A5B1L462_9ACTN</name>
<evidence type="ECO:0000256" key="1">
    <source>
        <dbReference type="ARBA" id="ARBA00006484"/>
    </source>
</evidence>
<evidence type="ECO:0000313" key="5">
    <source>
        <dbReference type="Proteomes" id="UP000325003"/>
    </source>
</evidence>
<organism evidence="4 5">
    <name type="scientific">Nocardioides humilatus</name>
    <dbReference type="NCBI Taxonomy" id="2607660"/>
    <lineage>
        <taxon>Bacteria</taxon>
        <taxon>Bacillati</taxon>
        <taxon>Actinomycetota</taxon>
        <taxon>Actinomycetes</taxon>
        <taxon>Propionibacteriales</taxon>
        <taxon>Nocardioidaceae</taxon>
        <taxon>Nocardioides</taxon>
    </lineage>
</organism>
<proteinExistence type="inferred from homology"/>
<reference evidence="4 5" key="1">
    <citation type="submission" date="2019-09" db="EMBL/GenBank/DDBJ databases">
        <title>Nocardioides panacisoli sp. nov., isolated from the soil of a ginseng field.</title>
        <authorList>
            <person name="Cho C."/>
        </authorList>
    </citation>
    <scope>NUCLEOTIDE SEQUENCE [LARGE SCALE GENOMIC DNA]</scope>
    <source>
        <strain evidence="4 5">BN130099</strain>
    </source>
</reference>
<dbReference type="SUPFAM" id="SSF51735">
    <property type="entry name" value="NAD(P)-binding Rossmann-fold domains"/>
    <property type="match status" value="1"/>
</dbReference>
<keyword evidence="2" id="KW-0560">Oxidoreductase</keyword>
<dbReference type="InterPro" id="IPR036291">
    <property type="entry name" value="NAD(P)-bd_dom_sf"/>
</dbReference>
<dbReference type="GO" id="GO:0016020">
    <property type="term" value="C:membrane"/>
    <property type="evidence" value="ECO:0007669"/>
    <property type="project" value="TreeGrafter"/>
</dbReference>
<dbReference type="RefSeq" id="WP_149730317.1">
    <property type="nucleotide sequence ID" value="NZ_VUJV01000009.1"/>
</dbReference>
<evidence type="ECO:0000313" key="4">
    <source>
        <dbReference type="EMBL" id="KAA1415443.1"/>
    </source>
</evidence>
<dbReference type="AlphaFoldDB" id="A0A5B1L462"/>
<dbReference type="PANTHER" id="PTHR44196:SF2">
    <property type="entry name" value="SHORT-CHAIN DEHYDROGENASE-RELATED"/>
    <property type="match status" value="1"/>
</dbReference>
<keyword evidence="5" id="KW-1185">Reference proteome</keyword>
<dbReference type="Proteomes" id="UP000325003">
    <property type="component" value="Unassembled WGS sequence"/>
</dbReference>
<dbReference type="InterPro" id="IPR002347">
    <property type="entry name" value="SDR_fam"/>
</dbReference>
<dbReference type="Gene3D" id="3.40.50.720">
    <property type="entry name" value="NAD(P)-binding Rossmann-like Domain"/>
    <property type="match status" value="1"/>
</dbReference>
<evidence type="ECO:0000256" key="3">
    <source>
        <dbReference type="RuleBase" id="RU000363"/>
    </source>
</evidence>
<reference evidence="4 5" key="2">
    <citation type="submission" date="2019-09" db="EMBL/GenBank/DDBJ databases">
        <authorList>
            <person name="Jin C."/>
        </authorList>
    </citation>
    <scope>NUCLEOTIDE SEQUENCE [LARGE SCALE GENOMIC DNA]</scope>
    <source>
        <strain evidence="4 5">BN130099</strain>
    </source>
</reference>
<dbReference type="PANTHER" id="PTHR44196">
    <property type="entry name" value="DEHYDROGENASE/REDUCTASE SDR FAMILY MEMBER 7B"/>
    <property type="match status" value="1"/>
</dbReference>
<sequence>MSIPRPHYQATALVTGASSEIGTALAQQLGARGHHLTLVAQHDNQREDVLEDLAESIRDQHRVKVDVLTCDLAEPDARVALLDQIAARERRVDVLINNAGASTSGDFVGIETALELRQVRVLVEAVVDLASQVLPGMVERGEGAVLNVASTAAMQPMPWSAGYAAAKAHTLSFSEALHHEMADRGVSVTALCPGPSGMGISADMVAEIALAGLDKNRRVVVPGAMVRLTALGSKVTPRSVQLPALRRAMRPQEVDAG</sequence>
<protein>
    <submittedName>
        <fullName evidence="4">SDR family oxidoreductase</fullName>
    </submittedName>
</protein>
<comment type="similarity">
    <text evidence="1 3">Belongs to the short-chain dehydrogenases/reductases (SDR) family.</text>
</comment>